<keyword evidence="4" id="KW-1185">Reference proteome</keyword>
<dbReference type="InterPro" id="IPR053710">
    <property type="entry name" value="Arylamine_NAT_domain_sf"/>
</dbReference>
<dbReference type="GO" id="GO:0016407">
    <property type="term" value="F:acetyltransferase activity"/>
    <property type="evidence" value="ECO:0007669"/>
    <property type="project" value="InterPro"/>
</dbReference>
<evidence type="ECO:0000313" key="3">
    <source>
        <dbReference type="EMBL" id="OCL11472.1"/>
    </source>
</evidence>
<evidence type="ECO:0000313" key="4">
    <source>
        <dbReference type="Proteomes" id="UP000250140"/>
    </source>
</evidence>
<dbReference type="EMBL" id="KV749039">
    <property type="protein sequence ID" value="OCL11472.1"/>
    <property type="molecule type" value="Genomic_DNA"/>
</dbReference>
<dbReference type="Pfam" id="PF00797">
    <property type="entry name" value="Acetyltransf_2"/>
    <property type="match status" value="1"/>
</dbReference>
<dbReference type="InterPro" id="IPR038765">
    <property type="entry name" value="Papain-like_cys_pep_sf"/>
</dbReference>
<dbReference type="PRINTS" id="PR01543">
    <property type="entry name" value="ANATRNSFRASE"/>
</dbReference>
<reference evidence="3 4" key="1">
    <citation type="journal article" date="2016" name="Nat. Commun.">
        <title>Ectomycorrhizal ecology is imprinted in the genome of the dominant symbiotic fungus Cenococcum geophilum.</title>
        <authorList>
            <consortium name="DOE Joint Genome Institute"/>
            <person name="Peter M."/>
            <person name="Kohler A."/>
            <person name="Ohm R.A."/>
            <person name="Kuo A."/>
            <person name="Krutzmann J."/>
            <person name="Morin E."/>
            <person name="Arend M."/>
            <person name="Barry K.W."/>
            <person name="Binder M."/>
            <person name="Choi C."/>
            <person name="Clum A."/>
            <person name="Copeland A."/>
            <person name="Grisel N."/>
            <person name="Haridas S."/>
            <person name="Kipfer T."/>
            <person name="LaButti K."/>
            <person name="Lindquist E."/>
            <person name="Lipzen A."/>
            <person name="Maire R."/>
            <person name="Meier B."/>
            <person name="Mihaltcheva S."/>
            <person name="Molinier V."/>
            <person name="Murat C."/>
            <person name="Poggeler S."/>
            <person name="Quandt C.A."/>
            <person name="Sperisen C."/>
            <person name="Tritt A."/>
            <person name="Tisserant E."/>
            <person name="Crous P.W."/>
            <person name="Henrissat B."/>
            <person name="Nehls U."/>
            <person name="Egli S."/>
            <person name="Spatafora J.W."/>
            <person name="Grigoriev I.V."/>
            <person name="Martin F.M."/>
        </authorList>
    </citation>
    <scope>NUCLEOTIDE SEQUENCE [LARGE SCALE GENOMIC DNA]</scope>
    <source>
        <strain evidence="3 4">CBS 207.34</strain>
    </source>
</reference>
<dbReference type="PANTHER" id="PTHR11786:SF0">
    <property type="entry name" value="ARYLAMINE N-ACETYLTRANSFERASE 4-RELATED"/>
    <property type="match status" value="1"/>
</dbReference>
<dbReference type="InterPro" id="IPR001447">
    <property type="entry name" value="Arylamine_N-AcTrfase"/>
</dbReference>
<dbReference type="OrthoDB" id="10260017at2759"/>
<dbReference type="SUPFAM" id="SSF54001">
    <property type="entry name" value="Cysteine proteinases"/>
    <property type="match status" value="1"/>
</dbReference>
<accession>A0A8E2F6I8</accession>
<proteinExistence type="inferred from homology"/>
<dbReference type="Proteomes" id="UP000250140">
    <property type="component" value="Unassembled WGS sequence"/>
</dbReference>
<keyword evidence="2 3" id="KW-0808">Transferase</keyword>
<dbReference type="PANTHER" id="PTHR11786">
    <property type="entry name" value="N-HYDROXYARYLAMINE O-ACETYLTRANSFERASE"/>
    <property type="match status" value="1"/>
</dbReference>
<evidence type="ECO:0000256" key="2">
    <source>
        <dbReference type="RuleBase" id="RU003452"/>
    </source>
</evidence>
<dbReference type="AlphaFoldDB" id="A0A8E2F6I8"/>
<sequence length="311" mass="35775">MASAYTDEQITQYLDLIRLPEKYRPTSSYSPPKTLAFLTALHTRQISTIPYENLCLHYAQKKEIPLDPQLLYGKCIKNGRGGYCMEVSIFFYHVLRGLGLEAYMTGVRIRPRVGGVPQGDYMGWVHIVNIVTLDDGTKYMLDVAFGGDGATKPIPLVDGQITPNIGTQELRLVHDRIPQQSSQSQRWWIYQYRNGVEKEWNSFYCFSETEFLHQDFEIMSYFASTSKQSFQTFKVLVVKFLRGESEDDEVYGKVMLVDGEVKINTDGKTRVAKMCRTEEERIDALKEYFGITLEKEEREGIKGMSTELSRK</sequence>
<dbReference type="Gene3D" id="3.30.2140.20">
    <property type="match status" value="1"/>
</dbReference>
<keyword evidence="2" id="KW-0012">Acyltransferase</keyword>
<gene>
    <name evidence="3" type="ORF">AOQ84DRAFT_313861</name>
</gene>
<protein>
    <submittedName>
        <fullName evidence="3">Arylamine N-acetyltransferase 2</fullName>
    </submittedName>
</protein>
<name>A0A8E2F6I8_9PEZI</name>
<organism evidence="3 4">
    <name type="scientific">Glonium stellatum</name>
    <dbReference type="NCBI Taxonomy" id="574774"/>
    <lineage>
        <taxon>Eukaryota</taxon>
        <taxon>Fungi</taxon>
        <taxon>Dikarya</taxon>
        <taxon>Ascomycota</taxon>
        <taxon>Pezizomycotina</taxon>
        <taxon>Dothideomycetes</taxon>
        <taxon>Pleosporomycetidae</taxon>
        <taxon>Gloniales</taxon>
        <taxon>Gloniaceae</taxon>
        <taxon>Glonium</taxon>
    </lineage>
</organism>
<evidence type="ECO:0000256" key="1">
    <source>
        <dbReference type="ARBA" id="ARBA00006547"/>
    </source>
</evidence>
<comment type="similarity">
    <text evidence="1 2">Belongs to the arylamine N-acetyltransferase family.</text>
</comment>